<sequence>MNEVTTIQNAKRDLKLHTYAGRSWSSIDLEHASTFETLAMEPSEKKALMDDLDLFVKRRLRNVSSDNGLRTLLMGIANRSILVIEDIDCSVDLPDRTTQDKYARSNSCKFSLSGLLNCIDGLWSSCGDERIIIFTTNNKDKLDPALLRPGRMDMHIHMSYLTINGFKTLASTYLEITHHYWRFREIEELLGSIEVTPAEVAEELLRACDTDVCLGGLVGFLEEKKRKRTTVESKDGEEANPESKDGDTTSGVEIIPKAKKIKISDSEDGLYAAGCHPMQNGIVVPVNYTRTQDHLDLNVKPHEESDPMDDENIADDYDEGSKPIDDEDIEDDYSAENTSDETDDEDNETDDEDNETDNEDS</sequence>
<feature type="domain" description="AAA+ ATPase At3g28540-like C-terminal" evidence="4">
    <location>
        <begin position="162"/>
        <end position="229"/>
    </location>
</feature>
<evidence type="ECO:0000259" key="4">
    <source>
        <dbReference type="Pfam" id="PF25568"/>
    </source>
</evidence>
<dbReference type="Pfam" id="PF00004">
    <property type="entry name" value="AAA"/>
    <property type="match status" value="1"/>
</dbReference>
<feature type="compositionally biased region" description="Acidic residues" evidence="2">
    <location>
        <begin position="306"/>
        <end position="318"/>
    </location>
</feature>
<feature type="region of interest" description="Disordered" evidence="2">
    <location>
        <begin position="298"/>
        <end position="361"/>
    </location>
</feature>
<dbReference type="AlphaFoldDB" id="A0AAD8HCG5"/>
<dbReference type="InterPro" id="IPR027417">
    <property type="entry name" value="P-loop_NTPase"/>
</dbReference>
<dbReference type="SUPFAM" id="SSF52540">
    <property type="entry name" value="P-loop containing nucleoside triphosphate hydrolases"/>
    <property type="match status" value="1"/>
</dbReference>
<keyword evidence="1" id="KW-0547">Nucleotide-binding</keyword>
<reference evidence="5" key="1">
    <citation type="submission" date="2023-02" db="EMBL/GenBank/DDBJ databases">
        <title>Genome of toxic invasive species Heracleum sosnowskyi carries increased number of genes despite the absence of recent whole-genome duplications.</title>
        <authorList>
            <person name="Schelkunov M."/>
            <person name="Shtratnikova V."/>
            <person name="Makarenko M."/>
            <person name="Klepikova A."/>
            <person name="Omelchenko D."/>
            <person name="Novikova G."/>
            <person name="Obukhova E."/>
            <person name="Bogdanov V."/>
            <person name="Penin A."/>
            <person name="Logacheva M."/>
        </authorList>
    </citation>
    <scope>NUCLEOTIDE SEQUENCE</scope>
    <source>
        <strain evidence="5">Hsosn_3</strain>
        <tissue evidence="5">Leaf</tissue>
    </source>
</reference>
<protein>
    <recommendedName>
        <fullName evidence="7">ATPase AAA-type core domain-containing protein</fullName>
    </recommendedName>
</protein>
<dbReference type="Gene3D" id="6.10.280.40">
    <property type="match status" value="1"/>
</dbReference>
<feature type="compositionally biased region" description="Basic and acidic residues" evidence="2">
    <location>
        <begin position="227"/>
        <end position="247"/>
    </location>
</feature>
<evidence type="ECO:0000313" key="5">
    <source>
        <dbReference type="EMBL" id="KAK1363535.1"/>
    </source>
</evidence>
<feature type="region of interest" description="Disordered" evidence="2">
    <location>
        <begin position="227"/>
        <end position="253"/>
    </location>
</feature>
<evidence type="ECO:0000313" key="6">
    <source>
        <dbReference type="Proteomes" id="UP001237642"/>
    </source>
</evidence>
<comment type="caution">
    <text evidence="5">The sequence shown here is derived from an EMBL/GenBank/DDBJ whole genome shotgun (WGS) entry which is preliminary data.</text>
</comment>
<name>A0AAD8HCG5_9APIA</name>
<evidence type="ECO:0008006" key="7">
    <source>
        <dbReference type="Google" id="ProtNLM"/>
    </source>
</evidence>
<dbReference type="PANTHER" id="PTHR23070">
    <property type="entry name" value="BCS1 AAA-TYPE ATPASE"/>
    <property type="match status" value="1"/>
</dbReference>
<proteinExistence type="inferred from homology"/>
<reference evidence="5" key="2">
    <citation type="submission" date="2023-05" db="EMBL/GenBank/DDBJ databases">
        <authorList>
            <person name="Schelkunov M.I."/>
        </authorList>
    </citation>
    <scope>NUCLEOTIDE SEQUENCE</scope>
    <source>
        <strain evidence="5">Hsosn_3</strain>
        <tissue evidence="5">Leaf</tissue>
    </source>
</reference>
<gene>
    <name evidence="5" type="ORF">POM88_039096</name>
</gene>
<keyword evidence="6" id="KW-1185">Reference proteome</keyword>
<accession>A0AAD8HCG5</accession>
<dbReference type="Gene3D" id="3.40.50.300">
    <property type="entry name" value="P-loop containing nucleotide triphosphate hydrolases"/>
    <property type="match status" value="1"/>
</dbReference>
<dbReference type="InterPro" id="IPR050747">
    <property type="entry name" value="Mitochondrial_chaperone_BCS1"/>
</dbReference>
<dbReference type="PROSITE" id="PS00674">
    <property type="entry name" value="AAA"/>
    <property type="match status" value="1"/>
</dbReference>
<dbReference type="InterPro" id="IPR003959">
    <property type="entry name" value="ATPase_AAA_core"/>
</dbReference>
<feature type="compositionally biased region" description="Acidic residues" evidence="2">
    <location>
        <begin position="325"/>
        <end position="361"/>
    </location>
</feature>
<dbReference type="Proteomes" id="UP001237642">
    <property type="component" value="Unassembled WGS sequence"/>
</dbReference>
<dbReference type="GO" id="GO:0005524">
    <property type="term" value="F:ATP binding"/>
    <property type="evidence" value="ECO:0007669"/>
    <property type="project" value="UniProtKB-KW"/>
</dbReference>
<dbReference type="InterPro" id="IPR003960">
    <property type="entry name" value="ATPase_AAA_CS"/>
</dbReference>
<dbReference type="Pfam" id="PF25568">
    <property type="entry name" value="AAA_lid_At3g28540"/>
    <property type="match status" value="1"/>
</dbReference>
<comment type="similarity">
    <text evidence="1">Belongs to the AAA ATPase family.</text>
</comment>
<evidence type="ECO:0000256" key="1">
    <source>
        <dbReference type="RuleBase" id="RU003651"/>
    </source>
</evidence>
<evidence type="ECO:0000259" key="3">
    <source>
        <dbReference type="Pfam" id="PF00004"/>
    </source>
</evidence>
<organism evidence="5 6">
    <name type="scientific">Heracleum sosnowskyi</name>
    <dbReference type="NCBI Taxonomy" id="360622"/>
    <lineage>
        <taxon>Eukaryota</taxon>
        <taxon>Viridiplantae</taxon>
        <taxon>Streptophyta</taxon>
        <taxon>Embryophyta</taxon>
        <taxon>Tracheophyta</taxon>
        <taxon>Spermatophyta</taxon>
        <taxon>Magnoliopsida</taxon>
        <taxon>eudicotyledons</taxon>
        <taxon>Gunneridae</taxon>
        <taxon>Pentapetalae</taxon>
        <taxon>asterids</taxon>
        <taxon>campanulids</taxon>
        <taxon>Apiales</taxon>
        <taxon>Apiaceae</taxon>
        <taxon>Apioideae</taxon>
        <taxon>apioid superclade</taxon>
        <taxon>Tordylieae</taxon>
        <taxon>Tordyliinae</taxon>
        <taxon>Heracleum</taxon>
    </lineage>
</organism>
<feature type="domain" description="ATPase AAA-type core" evidence="3">
    <location>
        <begin position="78"/>
        <end position="159"/>
    </location>
</feature>
<dbReference type="EMBL" id="JAUIZM010000009">
    <property type="protein sequence ID" value="KAK1363535.1"/>
    <property type="molecule type" value="Genomic_DNA"/>
</dbReference>
<evidence type="ECO:0000256" key="2">
    <source>
        <dbReference type="SAM" id="MobiDB-lite"/>
    </source>
</evidence>
<dbReference type="GO" id="GO:0016887">
    <property type="term" value="F:ATP hydrolysis activity"/>
    <property type="evidence" value="ECO:0007669"/>
    <property type="project" value="InterPro"/>
</dbReference>
<keyword evidence="1" id="KW-0067">ATP-binding</keyword>
<dbReference type="InterPro" id="IPR058017">
    <property type="entry name" value="At3g28540-like_C"/>
</dbReference>